<dbReference type="SUPFAM" id="SSF46894">
    <property type="entry name" value="C-terminal effector domain of the bipartite response regulators"/>
    <property type="match status" value="1"/>
</dbReference>
<proteinExistence type="predicted"/>
<evidence type="ECO:0000256" key="3">
    <source>
        <dbReference type="ARBA" id="ARBA00023163"/>
    </source>
</evidence>
<dbReference type="GO" id="GO:0006355">
    <property type="term" value="P:regulation of DNA-templated transcription"/>
    <property type="evidence" value="ECO:0007669"/>
    <property type="project" value="InterPro"/>
</dbReference>
<organism evidence="5 6">
    <name type="scientific">Ochrobactrum quorumnocens</name>
    <dbReference type="NCBI Taxonomy" id="271865"/>
    <lineage>
        <taxon>Bacteria</taxon>
        <taxon>Pseudomonadati</taxon>
        <taxon>Pseudomonadota</taxon>
        <taxon>Alphaproteobacteria</taxon>
        <taxon>Hyphomicrobiales</taxon>
        <taxon>Brucellaceae</taxon>
        <taxon>Brucella/Ochrobactrum group</taxon>
        <taxon>Ochrobactrum</taxon>
    </lineage>
</organism>
<dbReference type="EMBL" id="CP022603">
    <property type="protein sequence ID" value="ASV84327.1"/>
    <property type="molecule type" value="Genomic_DNA"/>
</dbReference>
<accession>A0A248UC00</accession>
<dbReference type="KEGG" id="och:CES85_5121"/>
<keyword evidence="3" id="KW-0804">Transcription</keyword>
<dbReference type="RefSeq" id="WP_244923165.1">
    <property type="nucleotide sequence ID" value="NZ_CP022603.1"/>
</dbReference>
<protein>
    <submittedName>
        <fullName evidence="5">Bacterial regulatory, luxR family protein</fullName>
    </submittedName>
</protein>
<dbReference type="PROSITE" id="PS50043">
    <property type="entry name" value="HTH_LUXR_2"/>
    <property type="match status" value="1"/>
</dbReference>
<sequence>MSGYVERERLQKKWPYAKSHRNWTTALIQSTEASSLAEAILTCATSNFGASLARFAATAADFDMSCIFAFSRDRPPALIHDGYSETIDRKALQSYLRGACLLDPFYSACVNGHAEGLWRMRDLAPDAFYESEFAWSSEVHPCISDQAGTLIEEIGYIIPLGLEEAATFSLMRNRNSSPFTTEEFQKLEALAPIVSAFIQQHYKAINADRGGGKHLRSNADAVFLKAFGDLTQAQYAVTKLILSGHSNISIASILGITEGTVKMHRYNIYKRLNISSQAELFQLFIEKLTD</sequence>
<reference evidence="5 6" key="1">
    <citation type="submission" date="2017-07" db="EMBL/GenBank/DDBJ databases">
        <title>Phylogenetic study on the rhizospheric bacterium Ochrobactrum sp. A44.</title>
        <authorList>
            <person name="Krzyzanowska D.M."/>
            <person name="Ossowicki A."/>
            <person name="Rajewska M."/>
            <person name="Maciag T."/>
            <person name="Kaczynski Z."/>
            <person name="Czerwicka M."/>
            <person name="Jafra S."/>
        </authorList>
    </citation>
    <scope>NUCLEOTIDE SEQUENCE [LARGE SCALE GENOMIC DNA]</scope>
    <source>
        <strain evidence="5 6">A44</strain>
    </source>
</reference>
<dbReference type="Pfam" id="PF00196">
    <property type="entry name" value="GerE"/>
    <property type="match status" value="1"/>
</dbReference>
<dbReference type="PRINTS" id="PR00038">
    <property type="entry name" value="HTHLUXR"/>
</dbReference>
<evidence type="ECO:0000313" key="6">
    <source>
        <dbReference type="Proteomes" id="UP000215256"/>
    </source>
</evidence>
<dbReference type="InterPro" id="IPR016032">
    <property type="entry name" value="Sig_transdc_resp-reg_C-effctor"/>
</dbReference>
<evidence type="ECO:0000259" key="4">
    <source>
        <dbReference type="PROSITE" id="PS50043"/>
    </source>
</evidence>
<gene>
    <name evidence="5" type="ORF">CES85_5121</name>
</gene>
<evidence type="ECO:0000256" key="1">
    <source>
        <dbReference type="ARBA" id="ARBA00023015"/>
    </source>
</evidence>
<evidence type="ECO:0000313" key="5">
    <source>
        <dbReference type="EMBL" id="ASV84327.1"/>
    </source>
</evidence>
<dbReference type="CDD" id="cd06170">
    <property type="entry name" value="LuxR_C_like"/>
    <property type="match status" value="1"/>
</dbReference>
<dbReference type="Proteomes" id="UP000215256">
    <property type="component" value="Chromosome 2"/>
</dbReference>
<dbReference type="PANTHER" id="PTHR44688">
    <property type="entry name" value="DNA-BINDING TRANSCRIPTIONAL ACTIVATOR DEVR_DOSR"/>
    <property type="match status" value="1"/>
</dbReference>
<dbReference type="GO" id="GO:0003677">
    <property type="term" value="F:DNA binding"/>
    <property type="evidence" value="ECO:0007669"/>
    <property type="project" value="UniProtKB-KW"/>
</dbReference>
<dbReference type="AlphaFoldDB" id="A0A248UC00"/>
<dbReference type="SMART" id="SM00421">
    <property type="entry name" value="HTH_LUXR"/>
    <property type="match status" value="1"/>
</dbReference>
<evidence type="ECO:0000256" key="2">
    <source>
        <dbReference type="ARBA" id="ARBA00023125"/>
    </source>
</evidence>
<dbReference type="InterPro" id="IPR036388">
    <property type="entry name" value="WH-like_DNA-bd_sf"/>
</dbReference>
<dbReference type="Gene3D" id="1.10.10.10">
    <property type="entry name" value="Winged helix-like DNA-binding domain superfamily/Winged helix DNA-binding domain"/>
    <property type="match status" value="1"/>
</dbReference>
<keyword evidence="1" id="KW-0805">Transcription regulation</keyword>
<feature type="domain" description="HTH luxR-type" evidence="4">
    <location>
        <begin position="223"/>
        <end position="288"/>
    </location>
</feature>
<dbReference type="PROSITE" id="PS00622">
    <property type="entry name" value="HTH_LUXR_1"/>
    <property type="match status" value="1"/>
</dbReference>
<name>A0A248UC00_9HYPH</name>
<dbReference type="InterPro" id="IPR000792">
    <property type="entry name" value="Tscrpt_reg_LuxR_C"/>
</dbReference>
<dbReference type="PANTHER" id="PTHR44688:SF16">
    <property type="entry name" value="DNA-BINDING TRANSCRIPTIONAL ACTIVATOR DEVR_DOSR"/>
    <property type="match status" value="1"/>
</dbReference>
<keyword evidence="2" id="KW-0238">DNA-binding</keyword>